<dbReference type="InterPro" id="IPR019533">
    <property type="entry name" value="Peptidase_S26"/>
</dbReference>
<evidence type="ECO:0000259" key="1">
    <source>
        <dbReference type="Pfam" id="PF10502"/>
    </source>
</evidence>
<reference evidence="2 3" key="1">
    <citation type="submission" date="2016-03" db="EMBL/GenBank/DDBJ databases">
        <authorList>
            <person name="Ploux O."/>
        </authorList>
    </citation>
    <scope>NUCLEOTIDE SEQUENCE [LARGE SCALE GENOMIC DNA]</scope>
    <source>
        <strain evidence="2 3">R-45378</strain>
    </source>
</reference>
<organism evidence="2 3">
    <name type="scientific">Methylomonas koyamae</name>
    <dbReference type="NCBI Taxonomy" id="702114"/>
    <lineage>
        <taxon>Bacteria</taxon>
        <taxon>Pseudomonadati</taxon>
        <taxon>Pseudomonadota</taxon>
        <taxon>Gammaproteobacteria</taxon>
        <taxon>Methylococcales</taxon>
        <taxon>Methylococcaceae</taxon>
        <taxon>Methylomonas</taxon>
    </lineage>
</organism>
<dbReference type="GO" id="GO:0004252">
    <property type="term" value="F:serine-type endopeptidase activity"/>
    <property type="evidence" value="ECO:0007669"/>
    <property type="project" value="InterPro"/>
</dbReference>
<protein>
    <recommendedName>
        <fullName evidence="1">Peptidase S26 domain-containing protein</fullName>
    </recommendedName>
</protein>
<dbReference type="AlphaFoldDB" id="A0A177NEM0"/>
<dbReference type="EMBL" id="LUUJ01000076">
    <property type="protein sequence ID" value="OAI16282.1"/>
    <property type="molecule type" value="Genomic_DNA"/>
</dbReference>
<dbReference type="Pfam" id="PF10502">
    <property type="entry name" value="Peptidase_S26"/>
    <property type="match status" value="1"/>
</dbReference>
<proteinExistence type="predicted"/>
<accession>A0A177NEM0</accession>
<evidence type="ECO:0000313" key="3">
    <source>
        <dbReference type="Proteomes" id="UP000077857"/>
    </source>
</evidence>
<dbReference type="InterPro" id="IPR036286">
    <property type="entry name" value="LexA/Signal_pep-like_sf"/>
</dbReference>
<sequence length="177" mass="19700">MSMSVSNPLDQKVFWFKKALPTLIAIVICGAYLENRFRIGIDDQKDRCLPGNHHWFVIDTHAKDIRRDDLVAFAADQRMAMAPWFSFTHIVIKIATGVGGDTVTVDTQTARVNGSVVSEGLALADKLKQPAAAFIRTEIATDGELWVTGTTENSFDSRYWGMVHPDQIIGKVYALPF</sequence>
<dbReference type="Gene3D" id="2.10.109.10">
    <property type="entry name" value="Umud Fragment, subunit A"/>
    <property type="match status" value="1"/>
</dbReference>
<dbReference type="SUPFAM" id="SSF51306">
    <property type="entry name" value="LexA/Signal peptidase"/>
    <property type="match status" value="1"/>
</dbReference>
<evidence type="ECO:0000313" key="2">
    <source>
        <dbReference type="EMBL" id="OAI16282.1"/>
    </source>
</evidence>
<dbReference type="CDD" id="cd06530">
    <property type="entry name" value="S26_SPase_I"/>
    <property type="match status" value="1"/>
</dbReference>
<gene>
    <name evidence="2" type="ORF">A1507_12045</name>
</gene>
<dbReference type="GO" id="GO:0006465">
    <property type="term" value="P:signal peptide processing"/>
    <property type="evidence" value="ECO:0007669"/>
    <property type="project" value="InterPro"/>
</dbReference>
<comment type="caution">
    <text evidence="2">The sequence shown here is derived from an EMBL/GenBank/DDBJ whole genome shotgun (WGS) entry which is preliminary data.</text>
</comment>
<dbReference type="Proteomes" id="UP000077857">
    <property type="component" value="Unassembled WGS sequence"/>
</dbReference>
<feature type="domain" description="Peptidase S26" evidence="1">
    <location>
        <begin position="15"/>
        <end position="172"/>
    </location>
</feature>
<name>A0A177NEM0_9GAMM</name>